<feature type="transmembrane region" description="Helical" evidence="1">
    <location>
        <begin position="6"/>
        <end position="23"/>
    </location>
</feature>
<dbReference type="EMBL" id="KY684086">
    <property type="protein sequence ID" value="ARF09705.1"/>
    <property type="molecule type" value="Genomic_DNA"/>
</dbReference>
<reference evidence="2" key="1">
    <citation type="journal article" date="2017" name="Science">
        <title>Giant viruses with an expanded complement of translation system components.</title>
        <authorList>
            <person name="Schulz F."/>
            <person name="Yutin N."/>
            <person name="Ivanova N.N."/>
            <person name="Ortega D.R."/>
            <person name="Lee T.K."/>
            <person name="Vierheilig J."/>
            <person name="Daims H."/>
            <person name="Horn M."/>
            <person name="Wagner M."/>
            <person name="Jensen G.J."/>
            <person name="Kyrpides N.C."/>
            <person name="Koonin E.V."/>
            <person name="Woyke T."/>
        </authorList>
    </citation>
    <scope>NUCLEOTIDE SEQUENCE</scope>
    <source>
        <strain evidence="2">ILV1</strain>
    </source>
</reference>
<proteinExistence type="predicted"/>
<evidence type="ECO:0000256" key="1">
    <source>
        <dbReference type="SAM" id="Phobius"/>
    </source>
</evidence>
<sequence length="125" mass="14631">MIFSRILITSVLSFFFVIVLNKFQNSDDFMNDNLPMIKFNESNRTCEKCRILGNHINIRCFGIRKITSNMTCKIYYEVCEFGPCPIISKKYDQYTINFNGQIIKISREYITTLIVCILMIIISSN</sequence>
<keyword evidence="1" id="KW-0472">Membrane</keyword>
<organism evidence="2">
    <name type="scientific">Indivirus ILV1</name>
    <dbReference type="NCBI Taxonomy" id="1977633"/>
    <lineage>
        <taxon>Viruses</taxon>
        <taxon>Varidnaviria</taxon>
        <taxon>Bamfordvirae</taxon>
        <taxon>Nucleocytoviricota</taxon>
        <taxon>Megaviricetes</taxon>
        <taxon>Imitervirales</taxon>
        <taxon>Mimiviridae</taxon>
        <taxon>Klosneuvirinae</taxon>
        <taxon>Indivirus</taxon>
    </lineage>
</organism>
<evidence type="ECO:0000313" key="2">
    <source>
        <dbReference type="EMBL" id="ARF09705.1"/>
    </source>
</evidence>
<protein>
    <submittedName>
        <fullName evidence="2">Uncharacterized protein</fullName>
    </submittedName>
</protein>
<gene>
    <name evidence="2" type="ORF">Indivirus_2_84</name>
</gene>
<keyword evidence="1" id="KW-0812">Transmembrane</keyword>
<keyword evidence="1" id="KW-1133">Transmembrane helix</keyword>
<accession>A0A1V0SDB2</accession>
<name>A0A1V0SDB2_9VIRU</name>
<feature type="transmembrane region" description="Helical" evidence="1">
    <location>
        <begin position="108"/>
        <end position="124"/>
    </location>
</feature>